<feature type="non-terminal residue" evidence="1">
    <location>
        <position position="1"/>
    </location>
</feature>
<proteinExistence type="predicted"/>
<sequence length="73" mass="7599">PAPFTIPGLSPGAVTRAEPAKLLEYDVPGGAVRWELTQGTGQGPRLIVTHTGDIATLDAWRIHVEALAASLVA</sequence>
<name>A0A2W2DC52_9ACTN</name>
<dbReference type="AlphaFoldDB" id="A0A2W2DC52"/>
<dbReference type="SUPFAM" id="SSF55961">
    <property type="entry name" value="Bet v1-like"/>
    <property type="match status" value="1"/>
</dbReference>
<gene>
    <name evidence="1" type="ORF">C1J01_48825</name>
</gene>
<keyword evidence="2" id="KW-1185">Reference proteome</keyword>
<dbReference type="EMBL" id="POUD01000721">
    <property type="protein sequence ID" value="PZF97427.1"/>
    <property type="molecule type" value="Genomic_DNA"/>
</dbReference>
<protein>
    <submittedName>
        <fullName evidence="1">ATPase</fullName>
    </submittedName>
</protein>
<evidence type="ECO:0000313" key="2">
    <source>
        <dbReference type="Proteomes" id="UP000249304"/>
    </source>
</evidence>
<dbReference type="InterPro" id="IPR023393">
    <property type="entry name" value="START-like_dom_sf"/>
</dbReference>
<comment type="caution">
    <text evidence="1">The sequence shown here is derived from an EMBL/GenBank/DDBJ whole genome shotgun (WGS) entry which is preliminary data.</text>
</comment>
<evidence type="ECO:0000313" key="1">
    <source>
        <dbReference type="EMBL" id="PZF97427.1"/>
    </source>
</evidence>
<organism evidence="1 2">
    <name type="scientific">Nonomuraea aridisoli</name>
    <dbReference type="NCBI Taxonomy" id="2070368"/>
    <lineage>
        <taxon>Bacteria</taxon>
        <taxon>Bacillati</taxon>
        <taxon>Actinomycetota</taxon>
        <taxon>Actinomycetes</taxon>
        <taxon>Streptosporangiales</taxon>
        <taxon>Streptosporangiaceae</taxon>
        <taxon>Nonomuraea</taxon>
    </lineage>
</organism>
<dbReference type="Gene3D" id="3.30.530.20">
    <property type="match status" value="1"/>
</dbReference>
<accession>A0A2W2DC52</accession>
<dbReference type="Proteomes" id="UP000249304">
    <property type="component" value="Unassembled WGS sequence"/>
</dbReference>
<reference evidence="1 2" key="1">
    <citation type="submission" date="2018-01" db="EMBL/GenBank/DDBJ databases">
        <title>Draft genome sequence of Nonomuraea sp. KC333.</title>
        <authorList>
            <person name="Sahin N."/>
            <person name="Saygin H."/>
            <person name="Ay H."/>
        </authorList>
    </citation>
    <scope>NUCLEOTIDE SEQUENCE [LARGE SCALE GENOMIC DNA]</scope>
    <source>
        <strain evidence="1 2">KC333</strain>
    </source>
</reference>